<organism evidence="1">
    <name type="scientific">Streptomyces sp. R08</name>
    <dbReference type="NCBI Taxonomy" id="3238624"/>
    <lineage>
        <taxon>Bacteria</taxon>
        <taxon>Bacillati</taxon>
        <taxon>Actinomycetota</taxon>
        <taxon>Actinomycetes</taxon>
        <taxon>Kitasatosporales</taxon>
        <taxon>Streptomycetaceae</taxon>
        <taxon>Streptomyces</taxon>
    </lineage>
</organism>
<proteinExistence type="predicted"/>
<accession>A0AB39MQ91</accession>
<evidence type="ECO:0000313" key="1">
    <source>
        <dbReference type="EMBL" id="XDQ08174.1"/>
    </source>
</evidence>
<evidence type="ECO:0008006" key="2">
    <source>
        <dbReference type="Google" id="ProtNLM"/>
    </source>
</evidence>
<reference evidence="1" key="1">
    <citation type="submission" date="2024-07" db="EMBL/GenBank/DDBJ databases">
        <authorList>
            <person name="Yu S.T."/>
        </authorList>
    </citation>
    <scope>NUCLEOTIDE SEQUENCE</scope>
    <source>
        <strain evidence="1">R08</strain>
    </source>
</reference>
<protein>
    <recommendedName>
        <fullName evidence="2">Transposase</fullName>
    </recommendedName>
</protein>
<gene>
    <name evidence="1" type="ORF">AB5J58_43690</name>
</gene>
<sequence length="114" mass="12857">MRLTEGASLLTVDVPRLQLEGARYYAGRLARVVTKSKRAHTFHASSVVVREVEGYVESSRARVVRRAQAVGRYDGLPMRLVTHETGRHRRMLHWRDRNGVVGSPRLRTACCASS</sequence>
<dbReference type="RefSeq" id="WP_369192800.1">
    <property type="nucleotide sequence ID" value="NZ_CP163431.1"/>
</dbReference>
<name>A0AB39MQ91_9ACTN</name>
<dbReference type="AlphaFoldDB" id="A0AB39MQ91"/>
<dbReference type="EMBL" id="CP163431">
    <property type="protein sequence ID" value="XDQ08174.1"/>
    <property type="molecule type" value="Genomic_DNA"/>
</dbReference>